<keyword evidence="2" id="KW-0677">Repeat</keyword>
<feature type="region of interest" description="Disordered" evidence="4">
    <location>
        <begin position="320"/>
        <end position="349"/>
    </location>
</feature>
<dbReference type="InterPro" id="IPR001680">
    <property type="entry name" value="WD40_rpt"/>
</dbReference>
<reference evidence="5 6" key="1">
    <citation type="submission" date="2022-05" db="EMBL/GenBank/DDBJ databases">
        <authorList>
            <consortium name="Genoscope - CEA"/>
            <person name="William W."/>
        </authorList>
    </citation>
    <scope>NUCLEOTIDE SEQUENCE [LARGE SCALE GENOMIC DNA]</scope>
</reference>
<dbReference type="InterPro" id="IPR036322">
    <property type="entry name" value="WD40_repeat_dom_sf"/>
</dbReference>
<evidence type="ECO:0000313" key="6">
    <source>
        <dbReference type="Proteomes" id="UP001159405"/>
    </source>
</evidence>
<dbReference type="Pfam" id="PF00400">
    <property type="entry name" value="WD40"/>
    <property type="match status" value="2"/>
</dbReference>
<keyword evidence="6" id="KW-1185">Reference proteome</keyword>
<keyword evidence="1 3" id="KW-0853">WD repeat</keyword>
<dbReference type="PROSITE" id="PS50082">
    <property type="entry name" value="WD_REPEATS_2"/>
    <property type="match status" value="1"/>
</dbReference>
<dbReference type="Proteomes" id="UP001159405">
    <property type="component" value="Unassembled WGS sequence"/>
</dbReference>
<feature type="repeat" description="WD" evidence="3">
    <location>
        <begin position="257"/>
        <end position="298"/>
    </location>
</feature>
<dbReference type="InterPro" id="IPR051362">
    <property type="entry name" value="WD_repeat_creC_regulators"/>
</dbReference>
<proteinExistence type="predicted"/>
<dbReference type="EMBL" id="CALNXK010000008">
    <property type="protein sequence ID" value="CAH3040619.1"/>
    <property type="molecule type" value="Genomic_DNA"/>
</dbReference>
<feature type="compositionally biased region" description="Acidic residues" evidence="4">
    <location>
        <begin position="518"/>
        <end position="527"/>
    </location>
</feature>
<dbReference type="Gene3D" id="2.130.10.10">
    <property type="entry name" value="YVTN repeat-like/Quinoprotein amine dehydrogenase"/>
    <property type="match status" value="1"/>
</dbReference>
<evidence type="ECO:0000256" key="2">
    <source>
        <dbReference type="ARBA" id="ARBA00022737"/>
    </source>
</evidence>
<accession>A0ABN8N0S6</accession>
<evidence type="ECO:0000313" key="5">
    <source>
        <dbReference type="EMBL" id="CAH3040619.1"/>
    </source>
</evidence>
<dbReference type="PANTHER" id="PTHR14107">
    <property type="entry name" value="WD REPEAT PROTEIN"/>
    <property type="match status" value="1"/>
</dbReference>
<dbReference type="PANTHER" id="PTHR14107:SF16">
    <property type="entry name" value="AT02583P"/>
    <property type="match status" value="1"/>
</dbReference>
<comment type="caution">
    <text evidence="5">The sequence shown here is derived from an EMBL/GenBank/DDBJ whole genome shotgun (WGS) entry which is preliminary data.</text>
</comment>
<name>A0ABN8N0S6_9CNID</name>
<evidence type="ECO:0000256" key="3">
    <source>
        <dbReference type="PROSITE-ProRule" id="PRU00221"/>
    </source>
</evidence>
<evidence type="ECO:0000256" key="4">
    <source>
        <dbReference type="SAM" id="MobiDB-lite"/>
    </source>
</evidence>
<dbReference type="InterPro" id="IPR015943">
    <property type="entry name" value="WD40/YVTN_repeat-like_dom_sf"/>
</dbReference>
<dbReference type="SMART" id="SM00320">
    <property type="entry name" value="WD40"/>
    <property type="match status" value="4"/>
</dbReference>
<dbReference type="PROSITE" id="PS50294">
    <property type="entry name" value="WD_REPEATS_REGION"/>
    <property type="match status" value="1"/>
</dbReference>
<evidence type="ECO:0008006" key="7">
    <source>
        <dbReference type="Google" id="ProtNLM"/>
    </source>
</evidence>
<dbReference type="SUPFAM" id="SSF50978">
    <property type="entry name" value="WD40 repeat-like"/>
    <property type="match status" value="1"/>
</dbReference>
<gene>
    <name evidence="5" type="ORF">PLOB_00045795</name>
</gene>
<feature type="region of interest" description="Disordered" evidence="4">
    <location>
        <begin position="515"/>
        <end position="542"/>
    </location>
</feature>
<protein>
    <recommendedName>
        <fullName evidence="7">WD repeat-containing protein 20</fullName>
    </recommendedName>
</protein>
<evidence type="ECO:0000256" key="1">
    <source>
        <dbReference type="ARBA" id="ARBA00022574"/>
    </source>
</evidence>
<feature type="compositionally biased region" description="Polar residues" evidence="4">
    <location>
        <begin position="337"/>
        <end position="347"/>
    </location>
</feature>
<sequence length="542" mass="60075">MASGRGPANQEIKHHFATKEGCYRLLDLSVYSRPNKVPYSVQQCHPVRVSFVTLKDQGGCNDRIAFNVGRELYFYIYKGVRKAADLTKPIDKRLYKGTIPTCHDFNLITRSSESLELLIGFSAGQVQLLDPVKHEVNKLFNEERLVDKTKVMCLKWIPGSENLFLVAHESGNMFVYNKEHPAGAGPPQYALMKQGPGYTIYSGKSKTTRNPVCKWTIGEGAINEFAFSPDCKHIATANQDGFLRVFDFDLQSLCGVMKSFFGGLNCVCWSPDGKYIVTGGEDDLVTVWSFLERRVIARGVGHQSWVQVVAFDPYTTSVSAEGRVDDSDEDEIEQNGIAPSQHSSSVTPEDKNVTCYRFGSVGQDTNFMLWDLGDDVLRVQRPRGRSVRASTTFSNSHVTSAHHFSNGPITHEVNHTGSGNAVAPLTSFDAPKSLTQVHTLTKSMENLVNTGNVTPGTVLCPRMEDIPILEPLVAKKVANERLTALSFREDCIVMACHEGFIRTWARPGRAPNGNSCLSDEDIDEDHDANDLQDLPHSRSTTC</sequence>
<organism evidence="5 6">
    <name type="scientific">Porites lobata</name>
    <dbReference type="NCBI Taxonomy" id="104759"/>
    <lineage>
        <taxon>Eukaryota</taxon>
        <taxon>Metazoa</taxon>
        <taxon>Cnidaria</taxon>
        <taxon>Anthozoa</taxon>
        <taxon>Hexacorallia</taxon>
        <taxon>Scleractinia</taxon>
        <taxon>Fungiina</taxon>
        <taxon>Poritidae</taxon>
        <taxon>Porites</taxon>
    </lineage>
</organism>